<reference evidence="2" key="1">
    <citation type="submission" date="2020-03" db="EMBL/GenBank/DDBJ databases">
        <authorList>
            <person name="Weist P."/>
        </authorList>
    </citation>
    <scope>NUCLEOTIDE SEQUENCE</scope>
</reference>
<feature type="compositionally biased region" description="Low complexity" evidence="1">
    <location>
        <begin position="20"/>
        <end position="32"/>
    </location>
</feature>
<protein>
    <submittedName>
        <fullName evidence="2">Uncharacterized protein</fullName>
    </submittedName>
</protein>
<feature type="compositionally biased region" description="Gly residues" evidence="1">
    <location>
        <begin position="1"/>
        <end position="10"/>
    </location>
</feature>
<feature type="region of interest" description="Disordered" evidence="1">
    <location>
        <begin position="176"/>
        <end position="195"/>
    </location>
</feature>
<feature type="compositionally biased region" description="Low complexity" evidence="1">
    <location>
        <begin position="422"/>
        <end position="435"/>
    </location>
</feature>
<accession>A0A9N7YZS9</accession>
<dbReference type="Proteomes" id="UP001153269">
    <property type="component" value="Unassembled WGS sequence"/>
</dbReference>
<dbReference type="AlphaFoldDB" id="A0A9N7YZS9"/>
<organism evidence="2 3">
    <name type="scientific">Pleuronectes platessa</name>
    <name type="common">European plaice</name>
    <dbReference type="NCBI Taxonomy" id="8262"/>
    <lineage>
        <taxon>Eukaryota</taxon>
        <taxon>Metazoa</taxon>
        <taxon>Chordata</taxon>
        <taxon>Craniata</taxon>
        <taxon>Vertebrata</taxon>
        <taxon>Euteleostomi</taxon>
        <taxon>Actinopterygii</taxon>
        <taxon>Neopterygii</taxon>
        <taxon>Teleostei</taxon>
        <taxon>Neoteleostei</taxon>
        <taxon>Acanthomorphata</taxon>
        <taxon>Carangaria</taxon>
        <taxon>Pleuronectiformes</taxon>
        <taxon>Pleuronectoidei</taxon>
        <taxon>Pleuronectidae</taxon>
        <taxon>Pleuronectes</taxon>
    </lineage>
</organism>
<name>A0A9N7YZS9_PLEPL</name>
<comment type="caution">
    <text evidence="2">The sequence shown here is derived from an EMBL/GenBank/DDBJ whole genome shotgun (WGS) entry which is preliminary data.</text>
</comment>
<feature type="compositionally biased region" description="Pro residues" evidence="1">
    <location>
        <begin position="184"/>
        <end position="194"/>
    </location>
</feature>
<evidence type="ECO:0000256" key="1">
    <source>
        <dbReference type="SAM" id="MobiDB-lite"/>
    </source>
</evidence>
<gene>
    <name evidence="2" type="ORF">PLEPLA_LOCUS33692</name>
</gene>
<feature type="compositionally biased region" description="Low complexity" evidence="1">
    <location>
        <begin position="522"/>
        <end position="549"/>
    </location>
</feature>
<evidence type="ECO:0000313" key="2">
    <source>
        <dbReference type="EMBL" id="CAB1445948.1"/>
    </source>
</evidence>
<keyword evidence="3" id="KW-1185">Reference proteome</keyword>
<feature type="compositionally biased region" description="Low complexity" evidence="1">
    <location>
        <begin position="345"/>
        <end position="375"/>
    </location>
</feature>
<feature type="region of interest" description="Disordered" evidence="1">
    <location>
        <begin position="414"/>
        <end position="576"/>
    </location>
</feature>
<evidence type="ECO:0000313" key="3">
    <source>
        <dbReference type="Proteomes" id="UP001153269"/>
    </source>
</evidence>
<dbReference type="EMBL" id="CADEAL010003824">
    <property type="protein sequence ID" value="CAB1445948.1"/>
    <property type="molecule type" value="Genomic_DNA"/>
</dbReference>
<feature type="region of interest" description="Disordered" evidence="1">
    <location>
        <begin position="339"/>
        <end position="386"/>
    </location>
</feature>
<feature type="compositionally biased region" description="Low complexity" evidence="1">
    <location>
        <begin position="447"/>
        <end position="491"/>
    </location>
</feature>
<feature type="compositionally biased region" description="Polar residues" evidence="1">
    <location>
        <begin position="497"/>
        <end position="521"/>
    </location>
</feature>
<sequence length="576" mass="59442">MIAGPQTGGGPPTPPLHKVPATNPTAAPSAPADGNSSVTGQKGAKEALLRHGGNSSQGLPALGRLTQEARLLSASQPTLPHRSWVGVQPHPPLHRKASGGNLLAAPFLAGQLARGGSAGMLTSNAPVLLATYIPFNAQIQAPATGPIQSILTQATPPNMGKYTQSSPHTAFVPAPTAAHMPSPASMPSPSPPKQTPLSLCHPFACTHPFVSHPHPLPTSSPETNPDAPLSFLLSPSLLHSSLSWTKTVVAVLDASSQTPPYTSPPLLLSFPLLYTSSILCLHPCFTTSTLWAQIITYLLSPSRLVSRLLSAASPEPQSPGIQHASFCFSVLWPAPTPIPSPIPTPTQNTRSRSSITSQTPTQTITPVTHTQTFTPTPSPTLATSVPSLSKGSLNTCLQTSVSSSVRCPTLSQIPKQAKTGQTPAPSSTPACTPSTKVTFSVHPVKQTPPVISSSPSSGSARTTTASTTSSSTSLRPQPSSTNPSSLTTTSPNVPPASSYTPKQIPTSSAATAYSSELNTPFTPAQTSRPSTTSPTQSANAATNANTPAPKGGKNDSQLELTIKDSEGLRHKLPPNV</sequence>
<proteinExistence type="predicted"/>
<feature type="region of interest" description="Disordered" evidence="1">
    <location>
        <begin position="1"/>
        <end position="42"/>
    </location>
</feature>